<accession>A0AAU7JG46</accession>
<dbReference type="RefSeq" id="WP_406856066.1">
    <property type="nucleotide sequence ID" value="NZ_CP157484.1"/>
</dbReference>
<dbReference type="AlphaFoldDB" id="A0AAU7JG46"/>
<dbReference type="EMBL" id="CP157484">
    <property type="protein sequence ID" value="XBO39228.1"/>
    <property type="molecule type" value="Genomic_DNA"/>
</dbReference>
<protein>
    <recommendedName>
        <fullName evidence="2">BcpO-related WXXGXW repeat protein</fullName>
    </recommendedName>
</protein>
<sequence length="60" mass="6750">MRGPNGGRAVAAGSRYRVGGRYYGGVWYGAGRRYYRGRWWPYGVGACWRPSPIGYVWVCG</sequence>
<gene>
    <name evidence="1" type="ORF">ABEG18_00085</name>
</gene>
<reference evidence="1" key="1">
    <citation type="submission" date="2024-05" db="EMBL/GenBank/DDBJ databases">
        <authorList>
            <person name="Kim S."/>
            <person name="Heo J."/>
            <person name="Choi H."/>
            <person name="Choi Y."/>
            <person name="Kwon S.-W."/>
            <person name="Kim Y."/>
        </authorList>
    </citation>
    <scope>NUCLEOTIDE SEQUENCE</scope>
    <source>
        <strain evidence="1">KACC 23698</strain>
    </source>
</reference>
<organism evidence="1">
    <name type="scientific">Alsobacter sp. KACC 23698</name>
    <dbReference type="NCBI Taxonomy" id="3149229"/>
    <lineage>
        <taxon>Bacteria</taxon>
        <taxon>Pseudomonadati</taxon>
        <taxon>Pseudomonadota</taxon>
        <taxon>Alphaproteobacteria</taxon>
        <taxon>Hyphomicrobiales</taxon>
        <taxon>Alsobacteraceae</taxon>
        <taxon>Alsobacter</taxon>
    </lineage>
</organism>
<name>A0AAU7JG46_9HYPH</name>
<evidence type="ECO:0008006" key="2">
    <source>
        <dbReference type="Google" id="ProtNLM"/>
    </source>
</evidence>
<proteinExistence type="predicted"/>
<evidence type="ECO:0000313" key="1">
    <source>
        <dbReference type="EMBL" id="XBO39228.1"/>
    </source>
</evidence>